<dbReference type="SUPFAM" id="SSF46785">
    <property type="entry name" value="Winged helix' DNA-binding domain"/>
    <property type="match status" value="1"/>
</dbReference>
<dbReference type="EMBL" id="CP017269">
    <property type="protein sequence ID" value="AOT70209.1"/>
    <property type="molecule type" value="Genomic_DNA"/>
</dbReference>
<dbReference type="InterPro" id="IPR043135">
    <property type="entry name" value="Fur_C"/>
</dbReference>
<feature type="binding site" evidence="7">
    <location>
        <position position="140"/>
    </location>
    <ligand>
        <name>Zn(2+)</name>
        <dbReference type="ChEBI" id="CHEBI:29105"/>
    </ligand>
</feature>
<gene>
    <name evidence="9" type="ORF">Gferi_11750</name>
</gene>
<dbReference type="Gene3D" id="1.10.10.10">
    <property type="entry name" value="Winged helix-like DNA-binding domain superfamily/Winged helix DNA-binding domain"/>
    <property type="match status" value="1"/>
</dbReference>
<feature type="binding site" evidence="8">
    <location>
        <position position="132"/>
    </location>
    <ligand>
        <name>Fe cation</name>
        <dbReference type="ChEBI" id="CHEBI:24875"/>
    </ligand>
</feature>
<proteinExistence type="inferred from homology"/>
<dbReference type="PANTHER" id="PTHR33202:SF7">
    <property type="entry name" value="FERRIC UPTAKE REGULATION PROTEIN"/>
    <property type="match status" value="1"/>
</dbReference>
<evidence type="ECO:0000256" key="4">
    <source>
        <dbReference type="ARBA" id="ARBA00023015"/>
    </source>
</evidence>
<reference evidence="9 10" key="1">
    <citation type="submission" date="2016-09" db="EMBL/GenBank/DDBJ databases">
        <title>Genomic analysis reveals versatility of anaerobic energy metabolism of Geosporobacter ferrireducens IRF9 of phylum Firmicutes.</title>
        <authorList>
            <person name="Kim S.-J."/>
        </authorList>
    </citation>
    <scope>NUCLEOTIDE SEQUENCE [LARGE SCALE GENOMIC DNA]</scope>
    <source>
        <strain evidence="9 10">IRF9</strain>
    </source>
</reference>
<keyword evidence="2" id="KW-0678">Repressor</keyword>
<dbReference type="InterPro" id="IPR036390">
    <property type="entry name" value="WH_DNA-bd_sf"/>
</dbReference>
<keyword evidence="5" id="KW-0238">DNA-binding</keyword>
<dbReference type="InterPro" id="IPR002481">
    <property type="entry name" value="FUR"/>
</dbReference>
<dbReference type="AlphaFoldDB" id="A0A1D8GH33"/>
<keyword evidence="10" id="KW-1185">Reference proteome</keyword>
<sequence>MGVNSVVDKDKLRQILKDNEYKLTPQRNAMLDVFFEHKNRFLSAEEIYVKSKEKYQQTNFSTIYRNLEVFEKLGLLHKTNLSDGTFYYGLISEDSHHHHIICKSCGKTESIDFCPFPDIHEKVNKKFTLTDHKFELYGYCEKCVHKK</sequence>
<evidence type="ECO:0000313" key="10">
    <source>
        <dbReference type="Proteomes" id="UP000095743"/>
    </source>
</evidence>
<accession>A0A1D8GH33</accession>
<evidence type="ECO:0000313" key="9">
    <source>
        <dbReference type="EMBL" id="AOT70209.1"/>
    </source>
</evidence>
<keyword evidence="3 7" id="KW-0862">Zinc</keyword>
<keyword evidence="7" id="KW-0479">Metal-binding</keyword>
<dbReference type="GO" id="GO:0045892">
    <property type="term" value="P:negative regulation of DNA-templated transcription"/>
    <property type="evidence" value="ECO:0007669"/>
    <property type="project" value="TreeGrafter"/>
</dbReference>
<dbReference type="KEGG" id="gfe:Gferi_11750"/>
<organism evidence="9 10">
    <name type="scientific">Geosporobacter ferrireducens</name>
    <dbReference type="NCBI Taxonomy" id="1424294"/>
    <lineage>
        <taxon>Bacteria</taxon>
        <taxon>Bacillati</taxon>
        <taxon>Bacillota</taxon>
        <taxon>Clostridia</taxon>
        <taxon>Peptostreptococcales</taxon>
        <taxon>Thermotaleaceae</taxon>
        <taxon>Geosporobacter</taxon>
    </lineage>
</organism>
<keyword evidence="8" id="KW-0408">Iron</keyword>
<evidence type="ECO:0000256" key="7">
    <source>
        <dbReference type="PIRSR" id="PIRSR602481-1"/>
    </source>
</evidence>
<keyword evidence="6" id="KW-0804">Transcription</keyword>
<comment type="cofactor">
    <cofactor evidence="8">
        <name>Mn(2+)</name>
        <dbReference type="ChEBI" id="CHEBI:29035"/>
    </cofactor>
    <cofactor evidence="8">
        <name>Fe(2+)</name>
        <dbReference type="ChEBI" id="CHEBI:29033"/>
    </cofactor>
    <text evidence="8">Binds 1 Mn(2+) or Fe(2+) ion per subunit.</text>
</comment>
<comment type="similarity">
    <text evidence="1">Belongs to the Fur family.</text>
</comment>
<evidence type="ECO:0000256" key="6">
    <source>
        <dbReference type="ARBA" id="ARBA00023163"/>
    </source>
</evidence>
<dbReference type="GO" id="GO:1900376">
    <property type="term" value="P:regulation of secondary metabolite biosynthetic process"/>
    <property type="evidence" value="ECO:0007669"/>
    <property type="project" value="TreeGrafter"/>
</dbReference>
<feature type="binding site" evidence="7">
    <location>
        <position position="105"/>
    </location>
    <ligand>
        <name>Zn(2+)</name>
        <dbReference type="ChEBI" id="CHEBI:29105"/>
    </ligand>
</feature>
<dbReference type="InterPro" id="IPR036388">
    <property type="entry name" value="WH-like_DNA-bd_sf"/>
</dbReference>
<dbReference type="Proteomes" id="UP000095743">
    <property type="component" value="Chromosome"/>
</dbReference>
<evidence type="ECO:0000256" key="5">
    <source>
        <dbReference type="ARBA" id="ARBA00023125"/>
    </source>
</evidence>
<dbReference type="Gene3D" id="3.30.1490.190">
    <property type="match status" value="1"/>
</dbReference>
<protein>
    <recommendedName>
        <fullName evidence="11">Transcriptional repressor</fullName>
    </recommendedName>
</protein>
<evidence type="ECO:0000256" key="1">
    <source>
        <dbReference type="ARBA" id="ARBA00007957"/>
    </source>
</evidence>
<evidence type="ECO:0008006" key="11">
    <source>
        <dbReference type="Google" id="ProtNLM"/>
    </source>
</evidence>
<feature type="binding site" evidence="7">
    <location>
        <position position="143"/>
    </location>
    <ligand>
        <name>Zn(2+)</name>
        <dbReference type="ChEBI" id="CHEBI:29105"/>
    </ligand>
</feature>
<evidence type="ECO:0000256" key="8">
    <source>
        <dbReference type="PIRSR" id="PIRSR602481-2"/>
    </source>
</evidence>
<dbReference type="GO" id="GO:0000976">
    <property type="term" value="F:transcription cis-regulatory region binding"/>
    <property type="evidence" value="ECO:0007669"/>
    <property type="project" value="TreeGrafter"/>
</dbReference>
<keyword evidence="4" id="KW-0805">Transcription regulation</keyword>
<dbReference type="GO" id="GO:0003700">
    <property type="term" value="F:DNA-binding transcription factor activity"/>
    <property type="evidence" value="ECO:0007669"/>
    <property type="project" value="InterPro"/>
</dbReference>
<feature type="binding site" evidence="7">
    <location>
        <position position="102"/>
    </location>
    <ligand>
        <name>Zn(2+)</name>
        <dbReference type="ChEBI" id="CHEBI:29105"/>
    </ligand>
</feature>
<dbReference type="CDD" id="cd07153">
    <property type="entry name" value="Fur_like"/>
    <property type="match status" value="1"/>
</dbReference>
<name>A0A1D8GH33_9FIRM</name>
<comment type="cofactor">
    <cofactor evidence="7">
        <name>Zn(2+)</name>
        <dbReference type="ChEBI" id="CHEBI:29105"/>
    </cofactor>
    <text evidence="7">Binds 1 zinc ion per subunit.</text>
</comment>
<dbReference type="PANTHER" id="PTHR33202">
    <property type="entry name" value="ZINC UPTAKE REGULATION PROTEIN"/>
    <property type="match status" value="1"/>
</dbReference>
<evidence type="ECO:0000256" key="3">
    <source>
        <dbReference type="ARBA" id="ARBA00022833"/>
    </source>
</evidence>
<dbReference type="STRING" id="1424294.Gferi_11750"/>
<feature type="binding site" evidence="8">
    <location>
        <position position="96"/>
    </location>
    <ligand>
        <name>Fe cation</name>
        <dbReference type="ChEBI" id="CHEBI:24875"/>
    </ligand>
</feature>
<evidence type="ECO:0000256" key="2">
    <source>
        <dbReference type="ARBA" id="ARBA00022491"/>
    </source>
</evidence>
<dbReference type="Pfam" id="PF01475">
    <property type="entry name" value="FUR"/>
    <property type="match status" value="1"/>
</dbReference>
<dbReference type="GO" id="GO:0008270">
    <property type="term" value="F:zinc ion binding"/>
    <property type="evidence" value="ECO:0007669"/>
    <property type="project" value="TreeGrafter"/>
</dbReference>